<dbReference type="EMBL" id="AFRT01001783">
    <property type="protein sequence ID" value="ELU39401.1"/>
    <property type="molecule type" value="Genomic_DNA"/>
</dbReference>
<reference evidence="1 2" key="1">
    <citation type="journal article" date="2013" name="Nat. Commun.">
        <title>The evolution and pathogenic mechanisms of the rice sheath blight pathogen.</title>
        <authorList>
            <person name="Zheng A."/>
            <person name="Lin R."/>
            <person name="Xu L."/>
            <person name="Qin P."/>
            <person name="Tang C."/>
            <person name="Ai P."/>
            <person name="Zhang D."/>
            <person name="Liu Y."/>
            <person name="Sun Z."/>
            <person name="Feng H."/>
            <person name="Wang Y."/>
            <person name="Chen Y."/>
            <person name="Liang X."/>
            <person name="Fu R."/>
            <person name="Li Q."/>
            <person name="Zhang J."/>
            <person name="Yu X."/>
            <person name="Xie Z."/>
            <person name="Ding L."/>
            <person name="Guan P."/>
            <person name="Tang J."/>
            <person name="Liang Y."/>
            <person name="Wang S."/>
            <person name="Deng Q."/>
            <person name="Li S."/>
            <person name="Zhu J."/>
            <person name="Wang L."/>
            <person name="Liu H."/>
            <person name="Li P."/>
        </authorList>
    </citation>
    <scope>NUCLEOTIDE SEQUENCE [LARGE SCALE GENOMIC DNA]</scope>
    <source>
        <strain evidence="2">AG-1 IA</strain>
    </source>
</reference>
<gene>
    <name evidence="1" type="ORF">AG1IA_06568</name>
</gene>
<sequence length="84" mass="9565">MLISANLESSVLSSNRSICTIITFLVYHCASLTLSNFSLSYDAFSHLVARYSSTNHRFEVSWNLLLHSCFIHETLRILASIFHL</sequence>
<keyword evidence="2" id="KW-1185">Reference proteome</keyword>
<evidence type="ECO:0000313" key="2">
    <source>
        <dbReference type="Proteomes" id="UP000011668"/>
    </source>
</evidence>
<dbReference type="AlphaFoldDB" id="L8WMM9"/>
<dbReference type="Proteomes" id="UP000011668">
    <property type="component" value="Unassembled WGS sequence"/>
</dbReference>
<protein>
    <submittedName>
        <fullName evidence="1">Uncharacterized protein</fullName>
    </submittedName>
</protein>
<organism evidence="1 2">
    <name type="scientific">Thanatephorus cucumeris (strain AG1-IA)</name>
    <name type="common">Rice sheath blight fungus</name>
    <name type="synonym">Rhizoctonia solani</name>
    <dbReference type="NCBI Taxonomy" id="983506"/>
    <lineage>
        <taxon>Eukaryota</taxon>
        <taxon>Fungi</taxon>
        <taxon>Dikarya</taxon>
        <taxon>Basidiomycota</taxon>
        <taxon>Agaricomycotina</taxon>
        <taxon>Agaricomycetes</taxon>
        <taxon>Cantharellales</taxon>
        <taxon>Ceratobasidiaceae</taxon>
        <taxon>Rhizoctonia</taxon>
        <taxon>Rhizoctonia solani AG-1</taxon>
    </lineage>
</organism>
<accession>L8WMM9</accession>
<dbReference type="HOGENOM" id="CLU_2529015_0_0_1"/>
<comment type="caution">
    <text evidence="1">The sequence shown here is derived from an EMBL/GenBank/DDBJ whole genome shotgun (WGS) entry which is preliminary data.</text>
</comment>
<evidence type="ECO:0000313" key="1">
    <source>
        <dbReference type="EMBL" id="ELU39401.1"/>
    </source>
</evidence>
<name>L8WMM9_THACA</name>
<proteinExistence type="predicted"/>